<proteinExistence type="predicted"/>
<dbReference type="Pfam" id="PF13579">
    <property type="entry name" value="Glyco_trans_4_4"/>
    <property type="match status" value="1"/>
</dbReference>
<dbReference type="Gene3D" id="3.40.50.2000">
    <property type="entry name" value="Glycogen Phosphorylase B"/>
    <property type="match status" value="2"/>
</dbReference>
<name>A0A926E059_9FIRM</name>
<accession>A0A926E059</accession>
<evidence type="ECO:0000313" key="2">
    <source>
        <dbReference type="EMBL" id="MBC8546744.1"/>
    </source>
</evidence>
<dbReference type="InterPro" id="IPR050194">
    <property type="entry name" value="Glycosyltransferase_grp1"/>
</dbReference>
<keyword evidence="3" id="KW-1185">Reference proteome</keyword>
<sequence>MSSGPIHVAVLTSVHPHDDVRIFHKEALSLAQAGYRVTLLNPEFSGEKQGVRFLRVPVRQGRMGRIAFSWRRYADAALEQHPDICHLHDPELLPAVFPLKRRGILTVYDAHEDLPLQIRGKPWIPSPIRPGLAWGAGTALVRMARSCDLVFCATELIAGRFSGNTNSVIPLHNYPTLAEFLPVPSVPRERAVCYAGALSPDRGLFQMIGAARAAKAPLYLAGRFETRALEEDICHMPGVAYLGVLGRKELACLYGRCAAGLAVLHPTPAYREALPIKLLEYLAAGLPAITSDFPAWRTLLAGTDCARFVDPLDETALTSSIRELTGNLSLSSALGERGRALIGERYCWEREREQLLRGYRELLQNKQSGR</sequence>
<dbReference type="InterPro" id="IPR028098">
    <property type="entry name" value="Glyco_trans_4-like_N"/>
</dbReference>
<dbReference type="EMBL" id="JACRST010000009">
    <property type="protein sequence ID" value="MBC8546744.1"/>
    <property type="molecule type" value="Genomic_DNA"/>
</dbReference>
<dbReference type="Proteomes" id="UP000653127">
    <property type="component" value="Unassembled WGS sequence"/>
</dbReference>
<dbReference type="RefSeq" id="WP_249282822.1">
    <property type="nucleotide sequence ID" value="NZ_JACRST010000009.1"/>
</dbReference>
<dbReference type="PANTHER" id="PTHR45947">
    <property type="entry name" value="SULFOQUINOVOSYL TRANSFERASE SQD2"/>
    <property type="match status" value="1"/>
</dbReference>
<comment type="caution">
    <text evidence="2">The sequence shown here is derived from an EMBL/GenBank/DDBJ whole genome shotgun (WGS) entry which is preliminary data.</text>
</comment>
<dbReference type="Pfam" id="PF13692">
    <property type="entry name" value="Glyco_trans_1_4"/>
    <property type="match status" value="1"/>
</dbReference>
<protein>
    <submittedName>
        <fullName evidence="2">Glycosyltransferase</fullName>
    </submittedName>
</protein>
<feature type="domain" description="Glycosyltransferase subfamily 4-like N-terminal" evidence="1">
    <location>
        <begin position="27"/>
        <end position="159"/>
    </location>
</feature>
<dbReference type="AlphaFoldDB" id="A0A926E059"/>
<evidence type="ECO:0000313" key="3">
    <source>
        <dbReference type="Proteomes" id="UP000653127"/>
    </source>
</evidence>
<reference evidence="2" key="1">
    <citation type="submission" date="2020-08" db="EMBL/GenBank/DDBJ databases">
        <title>Genome public.</title>
        <authorList>
            <person name="Liu C."/>
            <person name="Sun Q."/>
        </authorList>
    </citation>
    <scope>NUCLEOTIDE SEQUENCE</scope>
    <source>
        <strain evidence="2">NSJ-31</strain>
    </source>
</reference>
<dbReference type="GO" id="GO:0016757">
    <property type="term" value="F:glycosyltransferase activity"/>
    <property type="evidence" value="ECO:0007669"/>
    <property type="project" value="TreeGrafter"/>
</dbReference>
<evidence type="ECO:0000259" key="1">
    <source>
        <dbReference type="Pfam" id="PF13579"/>
    </source>
</evidence>
<gene>
    <name evidence="2" type="ORF">H8711_07325</name>
</gene>
<dbReference type="SUPFAM" id="SSF53756">
    <property type="entry name" value="UDP-Glycosyltransferase/glycogen phosphorylase"/>
    <property type="match status" value="1"/>
</dbReference>
<dbReference type="PANTHER" id="PTHR45947:SF13">
    <property type="entry name" value="TRANSFERASE"/>
    <property type="match status" value="1"/>
</dbReference>
<organism evidence="2 3">
    <name type="scientific">Ligaoa zhengdingensis</name>
    <dbReference type="NCBI Taxonomy" id="2763658"/>
    <lineage>
        <taxon>Bacteria</taxon>
        <taxon>Bacillati</taxon>
        <taxon>Bacillota</taxon>
        <taxon>Clostridia</taxon>
        <taxon>Eubacteriales</taxon>
        <taxon>Oscillospiraceae</taxon>
        <taxon>Ligaoa</taxon>
    </lineage>
</organism>